<dbReference type="AlphaFoldDB" id="A0A167XL03"/>
<feature type="compositionally biased region" description="Basic and acidic residues" evidence="19">
    <location>
        <begin position="606"/>
        <end position="615"/>
    </location>
</feature>
<keyword evidence="9" id="KW-0378">Hydrolase</keyword>
<dbReference type="GO" id="GO:0006915">
    <property type="term" value="P:apoptotic process"/>
    <property type="evidence" value="ECO:0007669"/>
    <property type="project" value="UniProtKB-KW"/>
</dbReference>
<keyword evidence="11" id="KW-0333">Golgi apparatus</keyword>
<evidence type="ECO:0000256" key="6">
    <source>
        <dbReference type="ARBA" id="ARBA00022692"/>
    </source>
</evidence>
<dbReference type="PANTHER" id="PTHR11802">
    <property type="entry name" value="SERINE PROTEASE FAMILY S10 SERINE CARBOXYPEPTIDASE"/>
    <property type="match status" value="1"/>
</dbReference>
<dbReference type="STRING" id="436010.A0A167XL03"/>
<dbReference type="EC" id="3.4.16.6" evidence="15"/>
<feature type="transmembrane region" description="Helical" evidence="20">
    <location>
        <begin position="511"/>
        <end position="534"/>
    </location>
</feature>
<evidence type="ECO:0000256" key="14">
    <source>
        <dbReference type="ARBA" id="ARBA00037042"/>
    </source>
</evidence>
<keyword evidence="5" id="KW-0645">Protease</keyword>
<dbReference type="OrthoDB" id="443318at2759"/>
<evidence type="ECO:0000256" key="8">
    <source>
        <dbReference type="ARBA" id="ARBA00022729"/>
    </source>
</evidence>
<dbReference type="EMBL" id="KV417754">
    <property type="protein sequence ID" value="KZP07328.1"/>
    <property type="molecule type" value="Genomic_DNA"/>
</dbReference>
<keyword evidence="6 20" id="KW-0812">Transmembrane</keyword>
<dbReference type="GO" id="GO:0004185">
    <property type="term" value="F:serine-type carboxypeptidase activity"/>
    <property type="evidence" value="ECO:0007669"/>
    <property type="project" value="UniProtKB-EC"/>
</dbReference>
<dbReference type="GO" id="GO:0005802">
    <property type="term" value="C:trans-Golgi network"/>
    <property type="evidence" value="ECO:0007669"/>
    <property type="project" value="TreeGrafter"/>
</dbReference>
<accession>A0A167XL03</accession>
<feature type="compositionally biased region" description="Basic and acidic residues" evidence="19">
    <location>
        <begin position="581"/>
        <end position="590"/>
    </location>
</feature>
<evidence type="ECO:0000313" key="22">
    <source>
        <dbReference type="EMBL" id="KZP07328.1"/>
    </source>
</evidence>
<keyword evidence="12 20" id="KW-0472">Membrane</keyword>
<keyword evidence="8 21" id="KW-0732">Signal</keyword>
<evidence type="ECO:0000256" key="20">
    <source>
        <dbReference type="SAM" id="Phobius"/>
    </source>
</evidence>
<evidence type="ECO:0000256" key="9">
    <source>
        <dbReference type="ARBA" id="ARBA00022801"/>
    </source>
</evidence>
<dbReference type="Gene3D" id="3.40.50.1820">
    <property type="entry name" value="alpha/beta hydrolase"/>
    <property type="match status" value="1"/>
</dbReference>
<organism evidence="22 23">
    <name type="scientific">Athelia psychrophila</name>
    <dbReference type="NCBI Taxonomy" id="1759441"/>
    <lineage>
        <taxon>Eukaryota</taxon>
        <taxon>Fungi</taxon>
        <taxon>Dikarya</taxon>
        <taxon>Basidiomycota</taxon>
        <taxon>Agaricomycotina</taxon>
        <taxon>Agaricomycetes</taxon>
        <taxon>Agaricomycetidae</taxon>
        <taxon>Atheliales</taxon>
        <taxon>Atheliaceae</taxon>
        <taxon>Athelia</taxon>
    </lineage>
</organism>
<evidence type="ECO:0000256" key="10">
    <source>
        <dbReference type="ARBA" id="ARBA00022989"/>
    </source>
</evidence>
<dbReference type="PANTHER" id="PTHR11802:SF190">
    <property type="entry name" value="PHEROMONE-PROCESSING CARBOXYPEPTIDASE KEX1"/>
    <property type="match status" value="1"/>
</dbReference>
<comment type="similarity">
    <text evidence="3">Belongs to the peptidase S10 family.</text>
</comment>
<evidence type="ECO:0000256" key="21">
    <source>
        <dbReference type="SAM" id="SignalP"/>
    </source>
</evidence>
<sequence length="615" mass="67970">MMIWPLATLLVHTIWSISPSNAAPTDIPSAASFFVPHLPDLHQDEAHPLHIYAGHIESDPNQPAVPSKDVTAHLYFVLVKARRTADKERVMFWFNGGPGCSSFDGLMMENGPWRVDGKGGLKALEGGWEEYTHMVYIDQPAGTGLSYTSTNHYVHSLTEAADQVLQFMRTWYKVFPEFAAMDTYFGGESYAGQYIPYFADKILKSNLNMPLRGVAIGNGWMDARRQYPAYLDYATKHGLLEENSNLYKAAKKRTDECNADMLKLTGEPVAVPNCEGLVREVLEGLDKTTAQGKTCTNIYDVRLTDTYPACGMNWPVDLVNITTYLGRKDVVRALHADAKSESWAECRGRVSGEFNGNAAPSAITLLPSILEKIPILLFAGDQDFICNYMGIESMIQAMTWGGATGLGTVKTEVFSVEDNPVGTWVSSRNLTYVKLFNASHMAPYDVPYPTHDMILRFMGMNFSAITTGSARTPSRVGDGKAKPVFQDVSGATPSEGPASSTPEKDKAMWEAYYNAGSAALVFVLISLAMGLFIFCRVRRNRVQLLNGSQVGNEEEEIPLTSAIGAQGDEDEDVFRKRKGKERAMDEREASESEAIFDVGDSDDEEGYKSADDRRR</sequence>
<evidence type="ECO:0000256" key="15">
    <source>
        <dbReference type="ARBA" id="ARBA00038895"/>
    </source>
</evidence>
<keyword evidence="10 20" id="KW-1133">Transmembrane helix</keyword>
<dbReference type="SUPFAM" id="SSF53474">
    <property type="entry name" value="alpha/beta-Hydrolases"/>
    <property type="match status" value="1"/>
</dbReference>
<evidence type="ECO:0000256" key="12">
    <source>
        <dbReference type="ARBA" id="ARBA00023136"/>
    </source>
</evidence>
<evidence type="ECO:0000256" key="3">
    <source>
        <dbReference type="ARBA" id="ARBA00009431"/>
    </source>
</evidence>
<keyword evidence="7" id="KW-0053">Apoptosis</keyword>
<evidence type="ECO:0000256" key="17">
    <source>
        <dbReference type="ARBA" id="ARBA00040628"/>
    </source>
</evidence>
<keyword evidence="4" id="KW-0121">Carboxypeptidase</keyword>
<evidence type="ECO:0000256" key="4">
    <source>
        <dbReference type="ARBA" id="ARBA00022645"/>
    </source>
</evidence>
<evidence type="ECO:0000256" key="7">
    <source>
        <dbReference type="ARBA" id="ARBA00022703"/>
    </source>
</evidence>
<dbReference type="PRINTS" id="PR00724">
    <property type="entry name" value="CRBOXYPTASEC"/>
</dbReference>
<dbReference type="GO" id="GO:0006508">
    <property type="term" value="P:proteolysis"/>
    <property type="evidence" value="ECO:0007669"/>
    <property type="project" value="UniProtKB-KW"/>
</dbReference>
<feature type="region of interest" description="Disordered" evidence="19">
    <location>
        <begin position="577"/>
        <end position="615"/>
    </location>
</feature>
<dbReference type="InterPro" id="IPR001563">
    <property type="entry name" value="Peptidase_S10"/>
</dbReference>
<evidence type="ECO:0000256" key="5">
    <source>
        <dbReference type="ARBA" id="ARBA00022670"/>
    </source>
</evidence>
<evidence type="ECO:0000256" key="19">
    <source>
        <dbReference type="SAM" id="MobiDB-lite"/>
    </source>
</evidence>
<feature type="region of interest" description="Disordered" evidence="19">
    <location>
        <begin position="470"/>
        <end position="502"/>
    </location>
</feature>
<dbReference type="Proteomes" id="UP000076532">
    <property type="component" value="Unassembled WGS sequence"/>
</dbReference>
<comment type="subcellular location">
    <subcellularLocation>
        <location evidence="2">Golgi apparatus</location>
        <location evidence="2">trans-Golgi network membrane</location>
        <topology evidence="2">Single-pass type I membrane protein</topology>
    </subcellularLocation>
</comment>
<dbReference type="FunFam" id="3.40.50.1820:FF:000121">
    <property type="entry name" value="Carboxypeptidase D"/>
    <property type="match status" value="1"/>
</dbReference>
<gene>
    <name evidence="22" type="ORF">FIBSPDRAFT_875571</name>
</gene>
<proteinExistence type="inferred from homology"/>
<evidence type="ECO:0000256" key="11">
    <source>
        <dbReference type="ARBA" id="ARBA00023034"/>
    </source>
</evidence>
<dbReference type="InterPro" id="IPR029058">
    <property type="entry name" value="AB_hydrolase_fold"/>
</dbReference>
<comment type="function">
    <text evidence="14">Protease with a carboxypeptidase B-like function involved in the C-terminal processing of the lysine and arginine residues from protein precursors. Promotes cell fusion and is involved in the programmed cell death.</text>
</comment>
<protein>
    <recommendedName>
        <fullName evidence="17">Pheromone-processing carboxypeptidase KEX1</fullName>
        <ecNumber evidence="15">3.4.16.6</ecNumber>
    </recommendedName>
    <alternativeName>
        <fullName evidence="18">Carboxypeptidase D</fullName>
    </alternativeName>
    <alternativeName>
        <fullName evidence="16">Pheromone-processing carboxypeptidase kex1</fullName>
    </alternativeName>
</protein>
<evidence type="ECO:0000256" key="16">
    <source>
        <dbReference type="ARBA" id="ARBA00040403"/>
    </source>
</evidence>
<evidence type="ECO:0000313" key="23">
    <source>
        <dbReference type="Proteomes" id="UP000076532"/>
    </source>
</evidence>
<comment type="catalytic activity">
    <reaction evidence="1">
        <text>Preferential release of a C-terminal arginine or lysine residue.</text>
        <dbReference type="EC" id="3.4.16.6"/>
    </reaction>
</comment>
<evidence type="ECO:0000256" key="1">
    <source>
        <dbReference type="ARBA" id="ARBA00001003"/>
    </source>
</evidence>
<name>A0A167XL03_9AGAM</name>
<dbReference type="Pfam" id="PF00450">
    <property type="entry name" value="Peptidase_S10"/>
    <property type="match status" value="1"/>
</dbReference>
<keyword evidence="13" id="KW-0325">Glycoprotein</keyword>
<evidence type="ECO:0000256" key="13">
    <source>
        <dbReference type="ARBA" id="ARBA00023180"/>
    </source>
</evidence>
<feature type="compositionally biased region" description="Polar residues" evidence="19">
    <location>
        <begin position="489"/>
        <end position="501"/>
    </location>
</feature>
<evidence type="ECO:0000256" key="2">
    <source>
        <dbReference type="ARBA" id="ARBA00004393"/>
    </source>
</evidence>
<reference evidence="22 23" key="1">
    <citation type="journal article" date="2016" name="Mol. Biol. Evol.">
        <title>Comparative Genomics of Early-Diverging Mushroom-Forming Fungi Provides Insights into the Origins of Lignocellulose Decay Capabilities.</title>
        <authorList>
            <person name="Nagy L.G."/>
            <person name="Riley R."/>
            <person name="Tritt A."/>
            <person name="Adam C."/>
            <person name="Daum C."/>
            <person name="Floudas D."/>
            <person name="Sun H."/>
            <person name="Yadav J.S."/>
            <person name="Pangilinan J."/>
            <person name="Larsson K.H."/>
            <person name="Matsuura K."/>
            <person name="Barry K."/>
            <person name="Labutti K."/>
            <person name="Kuo R."/>
            <person name="Ohm R.A."/>
            <person name="Bhattacharya S.S."/>
            <person name="Shirouzu T."/>
            <person name="Yoshinaga Y."/>
            <person name="Martin F.M."/>
            <person name="Grigoriev I.V."/>
            <person name="Hibbett D.S."/>
        </authorList>
    </citation>
    <scope>NUCLEOTIDE SEQUENCE [LARGE SCALE GENOMIC DNA]</scope>
    <source>
        <strain evidence="22 23">CBS 109695</strain>
    </source>
</reference>
<feature type="chain" id="PRO_5007894415" description="Pheromone-processing carboxypeptidase KEX1" evidence="21">
    <location>
        <begin position="23"/>
        <end position="615"/>
    </location>
</feature>
<feature type="signal peptide" evidence="21">
    <location>
        <begin position="1"/>
        <end position="22"/>
    </location>
</feature>
<keyword evidence="23" id="KW-1185">Reference proteome</keyword>
<evidence type="ECO:0000256" key="18">
    <source>
        <dbReference type="ARBA" id="ARBA00042717"/>
    </source>
</evidence>